<gene>
    <name evidence="3" type="ORF">DYL61_20620</name>
</gene>
<dbReference type="SUPFAM" id="SSF159501">
    <property type="entry name" value="EreA/ChaN-like"/>
    <property type="match status" value="1"/>
</dbReference>
<dbReference type="InterPro" id="IPR046673">
    <property type="entry name" value="ToxA_N"/>
</dbReference>
<name>A0A4Z0AUH5_9PSED</name>
<accession>A0A4Z0AUH5</accession>
<dbReference type="Proteomes" id="UP000297734">
    <property type="component" value="Unassembled WGS sequence"/>
</dbReference>
<feature type="domain" description="Dermonecrotic toxin N-terminal" evidence="2">
    <location>
        <begin position="420"/>
        <end position="678"/>
    </location>
</feature>
<dbReference type="EMBL" id="QUZT01000042">
    <property type="protein sequence ID" value="TFY90446.1"/>
    <property type="molecule type" value="Genomic_DNA"/>
</dbReference>
<dbReference type="CDD" id="cd14729">
    <property type="entry name" value="RtxA-like"/>
    <property type="match status" value="1"/>
</dbReference>
<dbReference type="Pfam" id="PF20178">
    <property type="entry name" value="ToxA_N"/>
    <property type="match status" value="2"/>
</dbReference>
<sequence length="1295" mass="139678">MFALGYALMQLSSVQRTTPPTPQPAPDVKTISPLPPAKPSAFTPDSPPLPLPESSGIPPATVQFPRLAKRFKVSDQQAFIMQHDDLTLAMQRLHSQQPSFSQFKQQQVASMFAGQPHPAPANLPVTRWTQYPTMLQDFWTTPRPTEHNPNVRVSPQNQLLALHKQQLSTLAALRVSDGTLTAASKTLIDSALQHPTLAERGKAFADGARPGVYPLTIDDGTERGALLAGTFLITQTDGSFATPPPWPAGKSLALDDAHGPIVLYTPGEGFEEFATPAQARQALAKRLDEGGLGADLLLQTLPLALQNRAEPLTGEDLMLSAAPLDGDVLAEGIPWMLKRQQAEVEASLLKDPLSSTAIDAAADWSYLLDGSNALRGRNQALADELQPQWLKNLSPAQKALFTHLEQAQENSASALAPLIESIPSLATFARDRMNEAIKKRYPNAVVNADQLMVQVRTRTHINNGRKTSSSTPFEKNTQVSLSDLALKNPTEFPAGETATFTHTTFKLPLTDKQGKPVLDTHGKPVVLDTDTLKTLVNTADVGGEYTSLLKKELATDAMTGQAGVRRDAWKASQADLMSKEAFLATLNPDAYKAEAKDDKTSQRGAQWVDAVLDHPDPADRPQVDGETIVAHALVQRGLPVQGVMVIGNSKDAERVLYTPNAPDGITFREVASQQALNSLLDKNEWKLYTASRKSPVSKDDVAKAKETLNKHKFDIGRNPFAAIDTFVKALKLTGDTSTLTPMTGNSLDALYKQHVQLVVDKADHQSVSSAEVAAQSTANKVQFGVEVAMIFMDLLPVAGKGASAVLRLGKAGVTALRANASVLPKLIKNPALGRAVYADFATAAAGIPVIRTAPLRPVAKAPLSAIEPVARPVGPSTALPSTSRGIVAPAKLPAMTEVNRDLSEYAVPDTVIQGRPLRPDGTYNVGDNFYVRFTDSTGADRVYQIDSAFHARNGQVNIVDPTASLTVSKGSRIKASLQSAGNGEWRLNELPGGRRHRGRVAPPANQTYMDRVLSGHASGDIDGNAATTGQIRRWFRRDMDNFYNNLATNGMPPRPNLPVLKINSSPDSAIQNTLSQPGVRGLVLGEVHHEPAAYQLVIDQMQNFKNNGVTTLYVEGAPFLQGSPNALNPPLRTSDSPTFGQHPYHPDFIDGPQLADIINEADKYGIEVIGLEHPQLTWRTDNQVNRSLYTHARGGESRLKEFNYHAAKIIERTPPGEKFVAVVGKSHMNTDYGVPGIAELTSGVGVSVSPALKGGSSIASQPIHTPQPLKLMRGTSEPEPYGDIHVDYNIDSLVV</sequence>
<proteinExistence type="predicted"/>
<feature type="domain" description="Dermonecrotic toxin N-terminal" evidence="2">
    <location>
        <begin position="130"/>
        <end position="288"/>
    </location>
</feature>
<dbReference type="OrthoDB" id="7011165at2"/>
<dbReference type="RefSeq" id="WP_135309852.1">
    <property type="nucleotide sequence ID" value="NZ_QUZT01000042.1"/>
</dbReference>
<evidence type="ECO:0000313" key="4">
    <source>
        <dbReference type="Proteomes" id="UP000297734"/>
    </source>
</evidence>
<dbReference type="Gene3D" id="3.40.50.11550">
    <property type="match status" value="1"/>
</dbReference>
<comment type="caution">
    <text evidence="3">The sequence shown here is derived from an EMBL/GenBank/DDBJ whole genome shotgun (WGS) entry which is preliminary data.</text>
</comment>
<organism evidence="3 4">
    <name type="scientific">Pseudomonas nabeulensis</name>
    <dbReference type="NCBI Taxonomy" id="2293833"/>
    <lineage>
        <taxon>Bacteria</taxon>
        <taxon>Pseudomonadati</taxon>
        <taxon>Pseudomonadota</taxon>
        <taxon>Gammaproteobacteria</taxon>
        <taxon>Pseudomonadales</taxon>
        <taxon>Pseudomonadaceae</taxon>
        <taxon>Pseudomonas</taxon>
    </lineage>
</organism>
<evidence type="ECO:0000313" key="3">
    <source>
        <dbReference type="EMBL" id="TFY90446.1"/>
    </source>
</evidence>
<evidence type="ECO:0000256" key="1">
    <source>
        <dbReference type="SAM" id="MobiDB-lite"/>
    </source>
</evidence>
<protein>
    <recommendedName>
        <fullName evidence="2">Dermonecrotic toxin N-terminal domain-containing protein</fullName>
    </recommendedName>
</protein>
<evidence type="ECO:0000259" key="2">
    <source>
        <dbReference type="Pfam" id="PF20178"/>
    </source>
</evidence>
<reference evidence="3 4" key="1">
    <citation type="journal article" date="2019" name="Syst. Appl. Microbiol.">
        <title>New species of pathogenic Pseudomonas isolated from citrus in Tunisia: Proposal of Pseudomonas kairouanensis sp. nov. and Pseudomonas nabeulensis sp. nov.</title>
        <authorList>
            <person name="Oueslati M."/>
            <person name="Mulet M."/>
            <person name="Gomila M."/>
            <person name="Berge O."/>
            <person name="Hajlaoui M.R."/>
            <person name="Lalucat J."/>
            <person name="Sadfi-Zouaoui N."/>
            <person name="Garcia-Valdes E."/>
        </authorList>
    </citation>
    <scope>NUCLEOTIDE SEQUENCE [LARGE SCALE GENOMIC DNA]</scope>
    <source>
        <strain evidence="3 4">E10B</strain>
    </source>
</reference>
<feature type="region of interest" description="Disordered" evidence="1">
    <location>
        <begin position="15"/>
        <end position="54"/>
    </location>
</feature>
<keyword evidence="4" id="KW-1185">Reference proteome</keyword>